<dbReference type="GO" id="GO:0030527">
    <property type="term" value="F:structural constituent of chromatin"/>
    <property type="evidence" value="ECO:0007669"/>
    <property type="project" value="InterPro"/>
</dbReference>
<protein>
    <submittedName>
        <fullName evidence="5">Histone domain-containing protein</fullName>
    </submittedName>
</protein>
<evidence type="ECO:0000256" key="1">
    <source>
        <dbReference type="ARBA" id="ARBA00010343"/>
    </source>
</evidence>
<dbReference type="Proteomes" id="UP000267027">
    <property type="component" value="Unassembled WGS sequence"/>
</dbReference>
<dbReference type="PANTHER" id="PTHR11426">
    <property type="entry name" value="HISTONE H3"/>
    <property type="match status" value="1"/>
</dbReference>
<reference evidence="5" key="1">
    <citation type="submission" date="2016-04" db="UniProtKB">
        <authorList>
            <consortium name="WormBaseParasite"/>
        </authorList>
    </citation>
    <scope>IDENTIFICATION</scope>
</reference>
<dbReference type="OrthoDB" id="4025405at2759"/>
<evidence type="ECO:0000313" key="4">
    <source>
        <dbReference type="Proteomes" id="UP000267027"/>
    </source>
</evidence>
<evidence type="ECO:0000313" key="5">
    <source>
        <dbReference type="WBParaSite" id="ACOC_0001245301-mRNA-1"/>
    </source>
</evidence>
<reference evidence="3 4" key="2">
    <citation type="submission" date="2018-11" db="EMBL/GenBank/DDBJ databases">
        <authorList>
            <consortium name="Pathogen Informatics"/>
        </authorList>
    </citation>
    <scope>NUCLEOTIDE SEQUENCE [LARGE SCALE GENOMIC DNA]</scope>
    <source>
        <strain evidence="3 4">Costa Rica</strain>
    </source>
</reference>
<dbReference type="STRING" id="334426.A0A158PMA7"/>
<dbReference type="Pfam" id="PF00125">
    <property type="entry name" value="Histone"/>
    <property type="match status" value="1"/>
</dbReference>
<organism evidence="5">
    <name type="scientific">Angiostrongylus costaricensis</name>
    <name type="common">Nematode worm</name>
    <dbReference type="NCBI Taxonomy" id="334426"/>
    <lineage>
        <taxon>Eukaryota</taxon>
        <taxon>Metazoa</taxon>
        <taxon>Ecdysozoa</taxon>
        <taxon>Nematoda</taxon>
        <taxon>Chromadorea</taxon>
        <taxon>Rhabditida</taxon>
        <taxon>Rhabditina</taxon>
        <taxon>Rhabditomorpha</taxon>
        <taxon>Strongyloidea</taxon>
        <taxon>Metastrongylidae</taxon>
        <taxon>Angiostrongylus</taxon>
    </lineage>
</organism>
<keyword evidence="4" id="KW-1185">Reference proteome</keyword>
<proteinExistence type="inferred from homology"/>
<dbReference type="SMART" id="SM00428">
    <property type="entry name" value="H3"/>
    <property type="match status" value="1"/>
</dbReference>
<dbReference type="InterPro" id="IPR000164">
    <property type="entry name" value="Histone_H3/CENP-A"/>
</dbReference>
<evidence type="ECO:0000259" key="2">
    <source>
        <dbReference type="Pfam" id="PF00125"/>
    </source>
</evidence>
<dbReference type="InterPro" id="IPR007125">
    <property type="entry name" value="H2A/H2B/H3"/>
</dbReference>
<sequence>MFFKGKDVEGKRDGVGNSLIFICCVHSRRRHLQGGLGSTVEYRDIGIQRNFADTKRFTDIPRSRLKLRYITVMVVIQSNLEEQTNGNRQWPSPSKQPANRAGERLLANSQPLRLPVSPLHPRPHRYRPGTVALLKIRCYQKSTEPLILKLPFQEYKSPIPIFVFQRLVREIAQNFKTDLRFQSAAICALQVTIIYDHALTTVFIRCVMEWKQLSFSGNLLKSILSTSLRTPTYVQIMPSVLLSCQKISSLCAVLVEKGI</sequence>
<dbReference type="GO" id="GO:0000786">
    <property type="term" value="C:nucleosome"/>
    <property type="evidence" value="ECO:0007669"/>
    <property type="project" value="InterPro"/>
</dbReference>
<dbReference type="GO" id="GO:0046982">
    <property type="term" value="F:protein heterodimerization activity"/>
    <property type="evidence" value="ECO:0007669"/>
    <property type="project" value="InterPro"/>
</dbReference>
<dbReference type="GO" id="GO:0003677">
    <property type="term" value="F:DNA binding"/>
    <property type="evidence" value="ECO:0007669"/>
    <property type="project" value="InterPro"/>
</dbReference>
<dbReference type="Gene3D" id="1.10.20.10">
    <property type="entry name" value="Histone, subunit A"/>
    <property type="match status" value="1"/>
</dbReference>
<accession>A0A158PMA7</accession>
<comment type="similarity">
    <text evidence="1">Belongs to the histone H3 family.</text>
</comment>
<dbReference type="InterPro" id="IPR009072">
    <property type="entry name" value="Histone-fold"/>
</dbReference>
<gene>
    <name evidence="3" type="ORF">ACOC_LOCUS12454</name>
</gene>
<dbReference type="WBParaSite" id="ACOC_0001245301-mRNA-1">
    <property type="protein sequence ID" value="ACOC_0001245301-mRNA-1"/>
    <property type="gene ID" value="ACOC_0001245301"/>
</dbReference>
<dbReference type="EMBL" id="UYYA01005046">
    <property type="protein sequence ID" value="VDM64039.1"/>
    <property type="molecule type" value="Genomic_DNA"/>
</dbReference>
<name>A0A158PMA7_ANGCS</name>
<feature type="domain" description="Core Histone H2A/H2B/H3" evidence="2">
    <location>
        <begin position="128"/>
        <end position="191"/>
    </location>
</feature>
<dbReference type="AlphaFoldDB" id="A0A158PMA7"/>
<dbReference type="SUPFAM" id="SSF47113">
    <property type="entry name" value="Histone-fold"/>
    <property type="match status" value="1"/>
</dbReference>
<evidence type="ECO:0000313" key="3">
    <source>
        <dbReference type="EMBL" id="VDM64039.1"/>
    </source>
</evidence>